<sequence length="126" mass="13967">MPTKTTGMSGGALRHRVQLQEPVVQIDDASGEPVITDWIDKGTPVWAAIEPVSGREWLLSAEFREGVTTRIRIRWRDDVTSTWRVIHTRTSGQTVYSIDAVLPRLEGMSELHLMCSSGVNPQGGQP</sequence>
<organism evidence="1 2">
    <name type="scientific">Caballeronia calidae</name>
    <dbReference type="NCBI Taxonomy" id="1777139"/>
    <lineage>
        <taxon>Bacteria</taxon>
        <taxon>Pseudomonadati</taxon>
        <taxon>Pseudomonadota</taxon>
        <taxon>Betaproteobacteria</taxon>
        <taxon>Burkholderiales</taxon>
        <taxon>Burkholderiaceae</taxon>
        <taxon>Caballeronia</taxon>
    </lineage>
</organism>
<keyword evidence="2" id="KW-1185">Reference proteome</keyword>
<proteinExistence type="predicted"/>
<dbReference type="Pfam" id="PF05521">
    <property type="entry name" value="Phage_HCP"/>
    <property type="match status" value="1"/>
</dbReference>
<name>A0A158EB18_9BURK</name>
<evidence type="ECO:0000313" key="1">
    <source>
        <dbReference type="EMBL" id="SAL03097.1"/>
    </source>
</evidence>
<dbReference type="RefSeq" id="WP_062610616.1">
    <property type="nucleotide sequence ID" value="NZ_FCOX02000052.1"/>
</dbReference>
<dbReference type="NCBIfam" id="TIGR01563">
    <property type="entry name" value="gp16_SPP1"/>
    <property type="match status" value="1"/>
</dbReference>
<dbReference type="InterPro" id="IPR038666">
    <property type="entry name" value="SSP1_head-tail_sf"/>
</dbReference>
<dbReference type="OrthoDB" id="5460234at2"/>
<protein>
    <submittedName>
        <fullName evidence="1">Phage head-tail adaptor</fullName>
    </submittedName>
</protein>
<evidence type="ECO:0000313" key="2">
    <source>
        <dbReference type="Proteomes" id="UP000071859"/>
    </source>
</evidence>
<accession>A0A158EB18</accession>
<dbReference type="AlphaFoldDB" id="A0A158EB18"/>
<dbReference type="EMBL" id="FCOX02000052">
    <property type="protein sequence ID" value="SAL03097.1"/>
    <property type="molecule type" value="Genomic_DNA"/>
</dbReference>
<dbReference type="Gene3D" id="2.40.10.270">
    <property type="entry name" value="Bacteriophage SPP1 head-tail adaptor protein"/>
    <property type="match status" value="1"/>
</dbReference>
<dbReference type="Proteomes" id="UP000071859">
    <property type="component" value="Unassembled WGS sequence"/>
</dbReference>
<dbReference type="InterPro" id="IPR008767">
    <property type="entry name" value="Phage_SPP1_head-tail_adaptor"/>
</dbReference>
<reference evidence="1" key="1">
    <citation type="submission" date="2016-01" db="EMBL/GenBank/DDBJ databases">
        <authorList>
            <person name="Peeters C."/>
        </authorList>
    </citation>
    <scope>NUCLEOTIDE SEQUENCE</scope>
    <source>
        <strain evidence="1">LMG 29321</strain>
    </source>
</reference>
<comment type="caution">
    <text evidence="1">The sequence shown here is derived from an EMBL/GenBank/DDBJ whole genome shotgun (WGS) entry which is preliminary data.</text>
</comment>
<gene>
    <name evidence="1" type="ORF">AWB78_06506</name>
</gene>